<dbReference type="SUPFAM" id="SSF55961">
    <property type="entry name" value="Bet v1-like"/>
    <property type="match status" value="1"/>
</dbReference>
<comment type="similarity">
    <text evidence="1">Belongs to the AHA1 family.</text>
</comment>
<dbReference type="InterPro" id="IPR013538">
    <property type="entry name" value="ASHA1/2-like_C"/>
</dbReference>
<reference evidence="4" key="1">
    <citation type="journal article" date="2019" name="Int. J. Syst. Evol. Microbiol.">
        <title>The Global Catalogue of Microorganisms (GCM) 10K type strain sequencing project: providing services to taxonomists for standard genome sequencing and annotation.</title>
        <authorList>
            <consortium name="The Broad Institute Genomics Platform"/>
            <consortium name="The Broad Institute Genome Sequencing Center for Infectious Disease"/>
            <person name="Wu L."/>
            <person name="Ma J."/>
        </authorList>
    </citation>
    <scope>NUCLEOTIDE SEQUENCE [LARGE SCALE GENOMIC DNA]</scope>
    <source>
        <strain evidence="4">JCM 18283</strain>
    </source>
</reference>
<sequence length="148" mass="16583">MKIVSIVKQIEIAASPQSVWRVLFNNELNRQWLNYFSVGTFANTDWREGSRVTFTDGSNCGITGYILIGKPHTEVVIEYDGFILNGVTDTTSEDAQNYIGARESYLLTEKDGLTVLDISSDMGEDHYDQMSAAWDEALLKIKSMAEEA</sequence>
<dbReference type="EMBL" id="BAABJI010000004">
    <property type="protein sequence ID" value="GAA4928487.1"/>
    <property type="molecule type" value="Genomic_DNA"/>
</dbReference>
<name>A0ABP9G596_9SPHI</name>
<dbReference type="CDD" id="cd07814">
    <property type="entry name" value="SRPBCC_CalC_Aha1-like"/>
    <property type="match status" value="1"/>
</dbReference>
<dbReference type="Gene3D" id="3.30.530.20">
    <property type="match status" value="1"/>
</dbReference>
<proteinExistence type="inferred from homology"/>
<accession>A0ABP9G596</accession>
<dbReference type="RefSeq" id="WP_345333600.1">
    <property type="nucleotide sequence ID" value="NZ_BAABJI010000004.1"/>
</dbReference>
<evidence type="ECO:0000256" key="1">
    <source>
        <dbReference type="ARBA" id="ARBA00006817"/>
    </source>
</evidence>
<gene>
    <name evidence="3" type="ORF">GCM10023313_36440</name>
</gene>
<protein>
    <recommendedName>
        <fullName evidence="2">Activator of Hsp90 ATPase homologue 1/2-like C-terminal domain-containing protein</fullName>
    </recommendedName>
</protein>
<dbReference type="Proteomes" id="UP001501436">
    <property type="component" value="Unassembled WGS sequence"/>
</dbReference>
<evidence type="ECO:0000259" key="2">
    <source>
        <dbReference type="Pfam" id="PF08327"/>
    </source>
</evidence>
<evidence type="ECO:0000313" key="3">
    <source>
        <dbReference type="EMBL" id="GAA4928487.1"/>
    </source>
</evidence>
<organism evidence="3 4">
    <name type="scientific">Mucilaginibacter defluvii</name>
    <dbReference type="NCBI Taxonomy" id="1196019"/>
    <lineage>
        <taxon>Bacteria</taxon>
        <taxon>Pseudomonadati</taxon>
        <taxon>Bacteroidota</taxon>
        <taxon>Sphingobacteriia</taxon>
        <taxon>Sphingobacteriales</taxon>
        <taxon>Sphingobacteriaceae</taxon>
        <taxon>Mucilaginibacter</taxon>
    </lineage>
</organism>
<evidence type="ECO:0000313" key="4">
    <source>
        <dbReference type="Proteomes" id="UP001501436"/>
    </source>
</evidence>
<keyword evidence="4" id="KW-1185">Reference proteome</keyword>
<feature type="domain" description="Activator of Hsp90 ATPase homologue 1/2-like C-terminal" evidence="2">
    <location>
        <begin position="14"/>
        <end position="144"/>
    </location>
</feature>
<comment type="caution">
    <text evidence="3">The sequence shown here is derived from an EMBL/GenBank/DDBJ whole genome shotgun (WGS) entry which is preliminary data.</text>
</comment>
<dbReference type="Pfam" id="PF08327">
    <property type="entry name" value="AHSA1"/>
    <property type="match status" value="1"/>
</dbReference>
<dbReference type="InterPro" id="IPR023393">
    <property type="entry name" value="START-like_dom_sf"/>
</dbReference>